<keyword evidence="3" id="KW-1185">Reference proteome</keyword>
<name>A0A4Z2FNS4_9TELE</name>
<organism evidence="2 3">
    <name type="scientific">Liparis tanakae</name>
    <name type="common">Tanaka's snailfish</name>
    <dbReference type="NCBI Taxonomy" id="230148"/>
    <lineage>
        <taxon>Eukaryota</taxon>
        <taxon>Metazoa</taxon>
        <taxon>Chordata</taxon>
        <taxon>Craniata</taxon>
        <taxon>Vertebrata</taxon>
        <taxon>Euteleostomi</taxon>
        <taxon>Actinopterygii</taxon>
        <taxon>Neopterygii</taxon>
        <taxon>Teleostei</taxon>
        <taxon>Neoteleostei</taxon>
        <taxon>Acanthomorphata</taxon>
        <taxon>Eupercaria</taxon>
        <taxon>Perciformes</taxon>
        <taxon>Cottioidei</taxon>
        <taxon>Cottales</taxon>
        <taxon>Liparidae</taxon>
        <taxon>Liparis</taxon>
    </lineage>
</organism>
<gene>
    <name evidence="2" type="ORF">EYF80_047413</name>
</gene>
<feature type="compositionally biased region" description="Low complexity" evidence="1">
    <location>
        <begin position="133"/>
        <end position="144"/>
    </location>
</feature>
<accession>A0A4Z2FNS4</accession>
<feature type="compositionally biased region" description="Gly residues" evidence="1">
    <location>
        <begin position="74"/>
        <end position="88"/>
    </location>
</feature>
<dbReference type="AlphaFoldDB" id="A0A4Z2FNS4"/>
<dbReference type="Proteomes" id="UP000314294">
    <property type="component" value="Unassembled WGS sequence"/>
</dbReference>
<feature type="compositionally biased region" description="Basic and acidic residues" evidence="1">
    <location>
        <begin position="109"/>
        <end position="119"/>
    </location>
</feature>
<feature type="region of interest" description="Disordered" evidence="1">
    <location>
        <begin position="41"/>
        <end position="178"/>
    </location>
</feature>
<evidence type="ECO:0000313" key="2">
    <source>
        <dbReference type="EMBL" id="TNN42423.1"/>
    </source>
</evidence>
<feature type="compositionally biased region" description="Basic and acidic residues" evidence="1">
    <location>
        <begin position="150"/>
        <end position="164"/>
    </location>
</feature>
<proteinExistence type="predicted"/>
<evidence type="ECO:0000256" key="1">
    <source>
        <dbReference type="SAM" id="MobiDB-lite"/>
    </source>
</evidence>
<reference evidence="2 3" key="1">
    <citation type="submission" date="2019-03" db="EMBL/GenBank/DDBJ databases">
        <title>First draft genome of Liparis tanakae, snailfish: a comprehensive survey of snailfish specific genes.</title>
        <authorList>
            <person name="Kim W."/>
            <person name="Song I."/>
            <person name="Jeong J.-H."/>
            <person name="Kim D."/>
            <person name="Kim S."/>
            <person name="Ryu S."/>
            <person name="Song J.Y."/>
            <person name="Lee S.K."/>
        </authorList>
    </citation>
    <scope>NUCLEOTIDE SEQUENCE [LARGE SCALE GENOMIC DNA]</scope>
    <source>
        <tissue evidence="2">Muscle</tissue>
    </source>
</reference>
<feature type="compositionally biased region" description="Basic residues" evidence="1">
    <location>
        <begin position="41"/>
        <end position="54"/>
    </location>
</feature>
<protein>
    <submittedName>
        <fullName evidence="2">Uncharacterized protein</fullName>
    </submittedName>
</protein>
<dbReference type="EMBL" id="SRLO01001037">
    <property type="protein sequence ID" value="TNN42423.1"/>
    <property type="molecule type" value="Genomic_DNA"/>
</dbReference>
<comment type="caution">
    <text evidence="2">The sequence shown here is derived from an EMBL/GenBank/DDBJ whole genome shotgun (WGS) entry which is preliminary data.</text>
</comment>
<sequence length="178" mass="20313">MRALDVLNKYEAELREPNIKVIVTMRPTKECVPNSLIQHIKPRQLKPRRRRGNRRGAAVELSDAAAGRPVNRNRGGGPSRPGRRGGTGYANEPPGPHEKKGIDNGVPLRRREQKFQTPERKRRRLRCHETPGRRPLSLLPFLRLTVESQTAERERKGGKTEGWTRRGRAGIWEEGARK</sequence>
<evidence type="ECO:0000313" key="3">
    <source>
        <dbReference type="Proteomes" id="UP000314294"/>
    </source>
</evidence>